<dbReference type="RefSeq" id="WP_160786964.1">
    <property type="nucleotide sequence ID" value="NZ_CP086610.1"/>
</dbReference>
<evidence type="ECO:0008006" key="3">
    <source>
        <dbReference type="Google" id="ProtNLM"/>
    </source>
</evidence>
<evidence type="ECO:0000313" key="2">
    <source>
        <dbReference type="Proteomes" id="UP000440304"/>
    </source>
</evidence>
<dbReference type="OrthoDB" id="8481793at2"/>
<reference evidence="1 2" key="1">
    <citation type="submission" date="2019-12" db="EMBL/GenBank/DDBJ databases">
        <title>Shinella granuli gen. nov., sp. nov., and proposal of the reclassification of Zoogloea ramigera ATCC 19623 as Shinella zoogloeoides sp. nov.</title>
        <authorList>
            <person name="Gao J."/>
        </authorList>
    </citation>
    <scope>NUCLEOTIDE SEQUENCE [LARGE SCALE GENOMIC DNA]</scope>
    <source>
        <strain evidence="1 2">DSM 287</strain>
    </source>
</reference>
<gene>
    <name evidence="1" type="ORF">GR156_14810</name>
</gene>
<dbReference type="AlphaFoldDB" id="A0A6N8TK21"/>
<accession>A0A6N8TK21</accession>
<sequence length="128" mass="14032">MTSQNNRPQFTSYIDTEGRKVMRVPLDKRGKEHATVLERDYLNVRRSGATGTWIAHVVNGRTYVRTNIPTGAGYTLGTVARIITGAGRGVAIRYADGNPLNLLPENLVWRKGKAKRCDHEIALAGAAA</sequence>
<proteinExistence type="predicted"/>
<comment type="caution">
    <text evidence="1">The sequence shown here is derived from an EMBL/GenBank/DDBJ whole genome shotgun (WGS) entry which is preliminary data.</text>
</comment>
<dbReference type="EMBL" id="WUML01000013">
    <property type="protein sequence ID" value="MXO01588.1"/>
    <property type="molecule type" value="Genomic_DNA"/>
</dbReference>
<evidence type="ECO:0000313" key="1">
    <source>
        <dbReference type="EMBL" id="MXO01588.1"/>
    </source>
</evidence>
<name>A0A6N8TK21_SHIZO</name>
<dbReference type="Proteomes" id="UP000440304">
    <property type="component" value="Unassembled WGS sequence"/>
</dbReference>
<protein>
    <recommendedName>
        <fullName evidence="3">HNH endonuclease</fullName>
    </recommendedName>
</protein>
<organism evidence="1 2">
    <name type="scientific">Shinella zoogloeoides</name>
    <name type="common">Crabtreella saccharophila</name>
    <dbReference type="NCBI Taxonomy" id="352475"/>
    <lineage>
        <taxon>Bacteria</taxon>
        <taxon>Pseudomonadati</taxon>
        <taxon>Pseudomonadota</taxon>
        <taxon>Alphaproteobacteria</taxon>
        <taxon>Hyphomicrobiales</taxon>
        <taxon>Rhizobiaceae</taxon>
        <taxon>Shinella</taxon>
    </lineage>
</organism>